<dbReference type="STRING" id="1220188.A0A4V3UPG5"/>
<gene>
    <name evidence="2" type="ORF">EYZ11_005442</name>
</gene>
<dbReference type="AlphaFoldDB" id="A0A4V3UPG5"/>
<sequence>MASQDQNKLQGSPPSYHASVSSYHNYRPTETGGPNLPPYHNWQEAVPDTTDFPPPPVTGYFYSGTGNASSADAERAHEFCDGFPLYSPANPPATVYSSVQRCDIHPVKPEGFCGWERGSVGVFSDDGCRFVNDSWGGKGFTTAFKLGETVGLGMTFRLPEDIKKVPESEGERIRVEIFFTRDGRKVGGWDLHEEVDAEAGGVEGLEGDFDLYGAIGLFGGVDFEACFDHLGWLWNPLL</sequence>
<dbReference type="VEuPathDB" id="FungiDB:EYZ11_005442"/>
<evidence type="ECO:0000313" key="3">
    <source>
        <dbReference type="Proteomes" id="UP000308092"/>
    </source>
</evidence>
<evidence type="ECO:0000256" key="1">
    <source>
        <dbReference type="SAM" id="MobiDB-lite"/>
    </source>
</evidence>
<feature type="compositionally biased region" description="Polar residues" evidence="1">
    <location>
        <begin position="1"/>
        <end position="24"/>
    </location>
</feature>
<evidence type="ECO:0008006" key="4">
    <source>
        <dbReference type="Google" id="ProtNLM"/>
    </source>
</evidence>
<proteinExistence type="predicted"/>
<dbReference type="EMBL" id="SOSA01000174">
    <property type="protein sequence ID" value="THC95084.1"/>
    <property type="molecule type" value="Genomic_DNA"/>
</dbReference>
<comment type="caution">
    <text evidence="2">The sequence shown here is derived from an EMBL/GenBank/DDBJ whole genome shotgun (WGS) entry which is preliminary data.</text>
</comment>
<dbReference type="InterPro" id="IPR043136">
    <property type="entry name" value="B30.2/SPRY_sf"/>
</dbReference>
<reference evidence="2 3" key="1">
    <citation type="submission" date="2019-03" db="EMBL/GenBank/DDBJ databases">
        <title>The genome sequence of a newly discovered highly antifungal drug resistant Aspergillus species, Aspergillus tanneri NIH 1004.</title>
        <authorList>
            <person name="Mounaud S."/>
            <person name="Singh I."/>
            <person name="Joardar V."/>
            <person name="Pakala S."/>
            <person name="Pakala S."/>
            <person name="Venepally P."/>
            <person name="Hoover J."/>
            <person name="Nierman W."/>
            <person name="Chung J."/>
            <person name="Losada L."/>
        </authorList>
    </citation>
    <scope>NUCLEOTIDE SEQUENCE [LARGE SCALE GENOMIC DNA]</scope>
    <source>
        <strain evidence="2 3">NIH1004</strain>
    </source>
</reference>
<feature type="region of interest" description="Disordered" evidence="1">
    <location>
        <begin position="1"/>
        <end position="48"/>
    </location>
</feature>
<accession>A0A4V3UPG5</accession>
<dbReference type="Gene3D" id="2.60.120.920">
    <property type="match status" value="1"/>
</dbReference>
<protein>
    <recommendedName>
        <fullName evidence="4">SPRY domain-containing protein</fullName>
    </recommendedName>
</protein>
<name>A0A4V3UPG5_9EURO</name>
<evidence type="ECO:0000313" key="2">
    <source>
        <dbReference type="EMBL" id="THC95084.1"/>
    </source>
</evidence>
<organism evidence="2 3">
    <name type="scientific">Aspergillus tanneri</name>
    <dbReference type="NCBI Taxonomy" id="1220188"/>
    <lineage>
        <taxon>Eukaryota</taxon>
        <taxon>Fungi</taxon>
        <taxon>Dikarya</taxon>
        <taxon>Ascomycota</taxon>
        <taxon>Pezizomycotina</taxon>
        <taxon>Eurotiomycetes</taxon>
        <taxon>Eurotiomycetidae</taxon>
        <taxon>Eurotiales</taxon>
        <taxon>Aspergillaceae</taxon>
        <taxon>Aspergillus</taxon>
        <taxon>Aspergillus subgen. Circumdati</taxon>
    </lineage>
</organism>
<keyword evidence="3" id="KW-1185">Reference proteome</keyword>
<dbReference type="Proteomes" id="UP000308092">
    <property type="component" value="Unassembled WGS sequence"/>
</dbReference>